<organism evidence="7 8">
    <name type="scientific">Candidatus Coatesbacteria bacterium 4484_99</name>
    <dbReference type="NCBI Taxonomy" id="1970774"/>
    <lineage>
        <taxon>Bacteria</taxon>
        <taxon>Candidatus Coatesiibacteriota</taxon>
    </lineage>
</organism>
<comment type="function">
    <text evidence="5 6">This protein binds to 23S rRNA in the presence of protein L20.</text>
</comment>
<dbReference type="Pfam" id="PF00829">
    <property type="entry name" value="Ribosomal_L21p"/>
    <property type="match status" value="1"/>
</dbReference>
<dbReference type="SUPFAM" id="SSF141091">
    <property type="entry name" value="L21p-like"/>
    <property type="match status" value="1"/>
</dbReference>
<dbReference type="GO" id="GO:0003735">
    <property type="term" value="F:structural constituent of ribosome"/>
    <property type="evidence" value="ECO:0007669"/>
    <property type="project" value="InterPro"/>
</dbReference>
<protein>
    <recommendedName>
        <fullName evidence="5">Large ribosomal subunit protein bL21</fullName>
    </recommendedName>
</protein>
<gene>
    <name evidence="5" type="primary">rplU</name>
    <name evidence="7" type="ORF">B6D57_00585</name>
</gene>
<evidence type="ECO:0000313" key="7">
    <source>
        <dbReference type="EMBL" id="OQX91203.1"/>
    </source>
</evidence>
<dbReference type="GO" id="GO:0019843">
    <property type="term" value="F:rRNA binding"/>
    <property type="evidence" value="ECO:0007669"/>
    <property type="project" value="UniProtKB-UniRule"/>
</dbReference>
<keyword evidence="2 5" id="KW-0694">RNA-binding</keyword>
<reference evidence="8" key="1">
    <citation type="submission" date="2017-03" db="EMBL/GenBank/DDBJ databases">
        <title>Novel pathways for hydrocarbon cycling and metabolic interdependencies in hydrothermal sediment communities.</title>
        <authorList>
            <person name="Dombrowski N."/>
            <person name="Seitz K."/>
            <person name="Teske A."/>
            <person name="Baker B."/>
        </authorList>
    </citation>
    <scope>NUCLEOTIDE SEQUENCE [LARGE SCALE GENOMIC DNA]</scope>
</reference>
<dbReference type="GO" id="GO:1990904">
    <property type="term" value="C:ribonucleoprotein complex"/>
    <property type="evidence" value="ECO:0007669"/>
    <property type="project" value="UniProtKB-KW"/>
</dbReference>
<keyword evidence="4 5" id="KW-0687">Ribonucleoprotein</keyword>
<dbReference type="EMBL" id="NATQ01000007">
    <property type="protein sequence ID" value="OQX91203.1"/>
    <property type="molecule type" value="Genomic_DNA"/>
</dbReference>
<evidence type="ECO:0000256" key="6">
    <source>
        <dbReference type="RuleBase" id="RU000562"/>
    </source>
</evidence>
<dbReference type="GO" id="GO:0005737">
    <property type="term" value="C:cytoplasm"/>
    <property type="evidence" value="ECO:0007669"/>
    <property type="project" value="UniProtKB-ARBA"/>
</dbReference>
<dbReference type="GO" id="GO:0005840">
    <property type="term" value="C:ribosome"/>
    <property type="evidence" value="ECO:0007669"/>
    <property type="project" value="UniProtKB-KW"/>
</dbReference>
<dbReference type="GO" id="GO:0006412">
    <property type="term" value="P:translation"/>
    <property type="evidence" value="ECO:0007669"/>
    <property type="project" value="UniProtKB-UniRule"/>
</dbReference>
<evidence type="ECO:0000256" key="5">
    <source>
        <dbReference type="HAMAP-Rule" id="MF_01363"/>
    </source>
</evidence>
<dbReference type="AlphaFoldDB" id="A0A1W9S306"/>
<dbReference type="NCBIfam" id="TIGR00061">
    <property type="entry name" value="L21"/>
    <property type="match status" value="1"/>
</dbReference>
<dbReference type="InterPro" id="IPR018258">
    <property type="entry name" value="Ribosomal_bL21_CS"/>
</dbReference>
<dbReference type="PROSITE" id="PS01169">
    <property type="entry name" value="RIBOSOMAL_L21"/>
    <property type="match status" value="1"/>
</dbReference>
<accession>A0A1W9S306</accession>
<evidence type="ECO:0000256" key="4">
    <source>
        <dbReference type="ARBA" id="ARBA00023274"/>
    </source>
</evidence>
<dbReference type="InterPro" id="IPR036164">
    <property type="entry name" value="bL21-like_sf"/>
</dbReference>
<comment type="caution">
    <text evidence="7">The sequence shown here is derived from an EMBL/GenBank/DDBJ whole genome shotgun (WGS) entry which is preliminary data.</text>
</comment>
<dbReference type="Proteomes" id="UP000192611">
    <property type="component" value="Unassembled WGS sequence"/>
</dbReference>
<sequence>MKAIVEIGGTQHIVEIGQEIVINRVEVPVGDDVVCDRVLGIIEDGDKVKVGKPVIEKSKVVFEVAEHIRGPKVIAFKFKKRKDYHKKKGHRQDLTRLKVKDIKV</sequence>
<evidence type="ECO:0000256" key="3">
    <source>
        <dbReference type="ARBA" id="ARBA00022980"/>
    </source>
</evidence>
<proteinExistence type="inferred from homology"/>
<evidence type="ECO:0000256" key="2">
    <source>
        <dbReference type="ARBA" id="ARBA00022884"/>
    </source>
</evidence>
<dbReference type="InterPro" id="IPR028909">
    <property type="entry name" value="bL21-like"/>
</dbReference>
<dbReference type="HAMAP" id="MF_01363">
    <property type="entry name" value="Ribosomal_bL21"/>
    <property type="match status" value="1"/>
</dbReference>
<comment type="subunit">
    <text evidence="5">Part of the 50S ribosomal subunit. Contacts protein L20.</text>
</comment>
<dbReference type="PANTHER" id="PTHR21349">
    <property type="entry name" value="50S RIBOSOMAL PROTEIN L21"/>
    <property type="match status" value="1"/>
</dbReference>
<name>A0A1W9S306_9BACT</name>
<dbReference type="PANTHER" id="PTHR21349:SF7">
    <property type="entry name" value="LARGE RIBOSOMAL SUBUNIT PROTEIN BL21C"/>
    <property type="match status" value="1"/>
</dbReference>
<evidence type="ECO:0000313" key="8">
    <source>
        <dbReference type="Proteomes" id="UP000192611"/>
    </source>
</evidence>
<evidence type="ECO:0000256" key="1">
    <source>
        <dbReference type="ARBA" id="ARBA00022730"/>
    </source>
</evidence>
<dbReference type="InterPro" id="IPR001787">
    <property type="entry name" value="Ribosomal_bL21"/>
</dbReference>
<keyword evidence="3 5" id="KW-0689">Ribosomal protein</keyword>
<comment type="similarity">
    <text evidence="5 6">Belongs to the bacterial ribosomal protein bL21 family.</text>
</comment>
<keyword evidence="1 5" id="KW-0699">rRNA-binding</keyword>